<dbReference type="PROSITE" id="PS50005">
    <property type="entry name" value="TPR"/>
    <property type="match status" value="3"/>
</dbReference>
<dbReference type="PANTHER" id="PTHR43630">
    <property type="entry name" value="POLY-BETA-1,6-N-ACETYL-D-GLUCOSAMINE SYNTHASE"/>
    <property type="match status" value="1"/>
</dbReference>
<name>A0A8J7AXS2_9CYAN</name>
<keyword evidence="1" id="KW-0802">TPR repeat</keyword>
<feature type="repeat" description="TPR" evidence="1">
    <location>
        <begin position="290"/>
        <end position="323"/>
    </location>
</feature>
<dbReference type="Gene3D" id="1.25.40.10">
    <property type="entry name" value="Tetratricopeptide repeat domain"/>
    <property type="match status" value="2"/>
</dbReference>
<dbReference type="PANTHER" id="PTHR43630:SF2">
    <property type="entry name" value="GLYCOSYLTRANSFERASE"/>
    <property type="match status" value="1"/>
</dbReference>
<dbReference type="SUPFAM" id="SSF48452">
    <property type="entry name" value="TPR-like"/>
    <property type="match status" value="1"/>
</dbReference>
<keyword evidence="4" id="KW-1185">Reference proteome</keyword>
<proteinExistence type="predicted"/>
<evidence type="ECO:0000313" key="4">
    <source>
        <dbReference type="Proteomes" id="UP000654482"/>
    </source>
</evidence>
<organism evidence="3 4">
    <name type="scientific">Lusitaniella coriacea LEGE 07157</name>
    <dbReference type="NCBI Taxonomy" id="945747"/>
    <lineage>
        <taxon>Bacteria</taxon>
        <taxon>Bacillati</taxon>
        <taxon>Cyanobacteriota</taxon>
        <taxon>Cyanophyceae</taxon>
        <taxon>Spirulinales</taxon>
        <taxon>Lusitaniellaceae</taxon>
        <taxon>Lusitaniella</taxon>
    </lineage>
</organism>
<dbReference type="AlphaFoldDB" id="A0A8J7AXS2"/>
<reference evidence="3" key="1">
    <citation type="submission" date="2020-10" db="EMBL/GenBank/DDBJ databases">
        <authorList>
            <person name="Castelo-Branco R."/>
            <person name="Eusebio N."/>
            <person name="Adriana R."/>
            <person name="Vieira A."/>
            <person name="Brugerolle De Fraissinette N."/>
            <person name="Rezende De Castro R."/>
            <person name="Schneider M.P."/>
            <person name="Vasconcelos V."/>
            <person name="Leao P.N."/>
        </authorList>
    </citation>
    <scope>NUCLEOTIDE SEQUENCE</scope>
    <source>
        <strain evidence="3">LEGE 07157</strain>
    </source>
</reference>
<dbReference type="Pfam" id="PF13176">
    <property type="entry name" value="TPR_7"/>
    <property type="match status" value="1"/>
</dbReference>
<evidence type="ECO:0000256" key="1">
    <source>
        <dbReference type="PROSITE-ProRule" id="PRU00339"/>
    </source>
</evidence>
<protein>
    <submittedName>
        <fullName evidence="3">Tetratricopeptide repeat protein</fullName>
    </submittedName>
</protein>
<dbReference type="RefSeq" id="WP_194027774.1">
    <property type="nucleotide sequence ID" value="NZ_JADEWZ010000002.1"/>
</dbReference>
<comment type="caution">
    <text evidence="3">The sequence shown here is derived from an EMBL/GenBank/DDBJ whole genome shotgun (WGS) entry which is preliminary data.</text>
</comment>
<accession>A0A8J7AXS2</accession>
<sequence length="409" mass="45807">MIPVFSQEGGSPVSVKLSLCAIVKDEEDSLPQCLHSVKDVVDEMVILDTGSTDRTVEIAREFGARVYEFEWGNDFSAARNEALQNVLGEWVLVLDADEVLNGEILPQMREAMEREDCVAIALLREEVGATQSPYSLTSRLFRRHPELYFTRPYHASIDDRAIALLQKEPYWQVVSLPSVAIFHYGYQASAIAGRDKFRRAKEAMEGFLAEHPKDPYTCSKLGALYLQEGNIQEGIELLERGLQATKIESPVLFELHYHLGNGYRQSQDVNRAARHYQKALEQPIMPQLKLGAYNNLGSLLQGAGELKIAQKIYQEALKIDPTFTTGHYNLGMVLKAQGDLQGAIAAYQKAIQLNPDYAQAYQNLGVAWFKGGNVPESKKAFNRAIALYQTQNPQEAQRLIQGLKEMGLL</sequence>
<dbReference type="Pfam" id="PF13414">
    <property type="entry name" value="TPR_11"/>
    <property type="match status" value="1"/>
</dbReference>
<dbReference type="InterPro" id="IPR019734">
    <property type="entry name" value="TPR_rpt"/>
</dbReference>
<dbReference type="EMBL" id="JADEWZ010000002">
    <property type="protein sequence ID" value="MBE9114689.1"/>
    <property type="molecule type" value="Genomic_DNA"/>
</dbReference>
<dbReference type="SMART" id="SM00028">
    <property type="entry name" value="TPR"/>
    <property type="match status" value="5"/>
</dbReference>
<dbReference type="InterPro" id="IPR001173">
    <property type="entry name" value="Glyco_trans_2-like"/>
</dbReference>
<gene>
    <name evidence="3" type="ORF">IQ249_02145</name>
</gene>
<evidence type="ECO:0000259" key="2">
    <source>
        <dbReference type="Pfam" id="PF00535"/>
    </source>
</evidence>
<dbReference type="InterPro" id="IPR011990">
    <property type="entry name" value="TPR-like_helical_dom_sf"/>
</dbReference>
<dbReference type="SUPFAM" id="SSF53448">
    <property type="entry name" value="Nucleotide-diphospho-sugar transferases"/>
    <property type="match status" value="1"/>
</dbReference>
<dbReference type="InterPro" id="IPR029044">
    <property type="entry name" value="Nucleotide-diphossugar_trans"/>
</dbReference>
<feature type="repeat" description="TPR" evidence="1">
    <location>
        <begin position="324"/>
        <end position="357"/>
    </location>
</feature>
<evidence type="ECO:0000313" key="3">
    <source>
        <dbReference type="EMBL" id="MBE9114689.1"/>
    </source>
</evidence>
<feature type="repeat" description="TPR" evidence="1">
    <location>
        <begin position="358"/>
        <end position="391"/>
    </location>
</feature>
<dbReference type="Pfam" id="PF00535">
    <property type="entry name" value="Glycos_transf_2"/>
    <property type="match status" value="1"/>
</dbReference>
<dbReference type="Gene3D" id="3.90.550.10">
    <property type="entry name" value="Spore Coat Polysaccharide Biosynthesis Protein SpsA, Chain A"/>
    <property type="match status" value="1"/>
</dbReference>
<dbReference type="CDD" id="cd02511">
    <property type="entry name" value="Beta4Glucosyltransferase"/>
    <property type="match status" value="1"/>
</dbReference>
<dbReference type="PROSITE" id="PS50293">
    <property type="entry name" value="TPR_REGION"/>
    <property type="match status" value="1"/>
</dbReference>
<feature type="domain" description="Glycosyltransferase 2-like" evidence="2">
    <location>
        <begin position="19"/>
        <end position="172"/>
    </location>
</feature>
<dbReference type="Pfam" id="PF13181">
    <property type="entry name" value="TPR_8"/>
    <property type="match status" value="1"/>
</dbReference>
<dbReference type="Proteomes" id="UP000654482">
    <property type="component" value="Unassembled WGS sequence"/>
</dbReference>